<dbReference type="EMBL" id="JANIBL010000025">
    <property type="protein sequence ID" value="MCQ8117721.1"/>
    <property type="molecule type" value="Genomic_DNA"/>
</dbReference>
<keyword evidence="1" id="KW-1133">Transmembrane helix</keyword>
<proteinExistence type="predicted"/>
<dbReference type="Proteomes" id="UP001524570">
    <property type="component" value="Unassembled WGS sequence"/>
</dbReference>
<evidence type="ECO:0008006" key="4">
    <source>
        <dbReference type="Google" id="ProtNLM"/>
    </source>
</evidence>
<organism evidence="2 3">
    <name type="scientific">Methylomonas rosea</name>
    <dbReference type="NCBI Taxonomy" id="2952227"/>
    <lineage>
        <taxon>Bacteria</taxon>
        <taxon>Pseudomonadati</taxon>
        <taxon>Pseudomonadota</taxon>
        <taxon>Gammaproteobacteria</taxon>
        <taxon>Methylococcales</taxon>
        <taxon>Methylococcaceae</taxon>
        <taxon>Methylomonas</taxon>
    </lineage>
</organism>
<protein>
    <recommendedName>
        <fullName evidence="4">VPLPA-CTERM sorting domain-containing protein</fullName>
    </recommendedName>
</protein>
<sequence length="329" mass="35011">MKIINHQSSVWLFTVKLFTRPLNTVAPAQAGALLPRWIPAFAETTAIGNFRAGLILAVCGIFLSSHVLAATVSGGALIINLNRDALIAGVDQDLYPDTPTAEFQICCRPSLYLEEFYDASSAAKTFVELRDANTPDLYDLVSDEIPATGLQFSVNGPGAITNPGGRQNRNTTFQFEPGNLFGTASGSIGLGGVMRFRVDVNPPNNRVHLGDMTLEYDPTKEAATPGRSGWVITNHIGFDAGGFELFDVTTAIVGDTLSLNGNLGFGWGFDHLGAGAARLRDTRIGTFSFQTTVVTGELPAAVPVPTAVWLFASGLAGLFLNSRSNSRNA</sequence>
<feature type="transmembrane region" description="Helical" evidence="1">
    <location>
        <begin position="54"/>
        <end position="79"/>
    </location>
</feature>
<keyword evidence="3" id="KW-1185">Reference proteome</keyword>
<evidence type="ECO:0000256" key="1">
    <source>
        <dbReference type="SAM" id="Phobius"/>
    </source>
</evidence>
<evidence type="ECO:0000313" key="3">
    <source>
        <dbReference type="Proteomes" id="UP001524570"/>
    </source>
</evidence>
<keyword evidence="1" id="KW-0472">Membrane</keyword>
<comment type="caution">
    <text evidence="2">The sequence shown here is derived from an EMBL/GenBank/DDBJ whole genome shotgun (WGS) entry which is preliminary data.</text>
</comment>
<reference evidence="2 3" key="1">
    <citation type="submission" date="2022-07" db="EMBL/GenBank/DDBJ databases">
        <title>Methylomonas rivi sp. nov., Methylomonas rosea sp. nov., Methylomonas aureus sp. nov. and Methylomonas subterranea sp. nov., four novel methanotrophs isolated from a freshwater creek and the deep terrestrial subsurface.</title>
        <authorList>
            <person name="Abin C."/>
            <person name="Sankaranarayanan K."/>
            <person name="Garner C."/>
            <person name="Sindelar R."/>
            <person name="Kotary K."/>
            <person name="Garner R."/>
            <person name="Barclay S."/>
            <person name="Lawson P."/>
            <person name="Krumholz L."/>
        </authorList>
    </citation>
    <scope>NUCLEOTIDE SEQUENCE [LARGE SCALE GENOMIC DNA]</scope>
    <source>
        <strain evidence="2 3">WSC-7</strain>
    </source>
</reference>
<gene>
    <name evidence="2" type="ORF">NP589_09805</name>
</gene>
<name>A0ABT1TTQ1_9GAMM</name>
<dbReference type="RefSeq" id="WP_256606821.1">
    <property type="nucleotide sequence ID" value="NZ_JANIBL010000025.1"/>
</dbReference>
<accession>A0ABT1TTQ1</accession>
<keyword evidence="1" id="KW-0812">Transmembrane</keyword>
<evidence type="ECO:0000313" key="2">
    <source>
        <dbReference type="EMBL" id="MCQ8117721.1"/>
    </source>
</evidence>